<dbReference type="AlphaFoldDB" id="A0A379JSF9"/>
<reference evidence="2 3" key="1">
    <citation type="submission" date="2018-06" db="EMBL/GenBank/DDBJ databases">
        <authorList>
            <consortium name="Pathogen Informatics"/>
            <person name="Doyle S."/>
        </authorList>
    </citation>
    <scope>NUCLEOTIDE SEQUENCE [LARGE SCALE GENOMIC DNA]</scope>
    <source>
        <strain evidence="2 3">NCTC10692</strain>
    </source>
</reference>
<dbReference type="Proteomes" id="UP000255303">
    <property type="component" value="Unassembled WGS sequence"/>
</dbReference>
<feature type="transmembrane region" description="Helical" evidence="1">
    <location>
        <begin position="101"/>
        <end position="121"/>
    </location>
</feature>
<dbReference type="PANTHER" id="PTHR28008:SF1">
    <property type="entry name" value="DOMAIN PROTEIN, PUTATIVE (AFU_ORTHOLOGUE AFUA_3G10980)-RELATED"/>
    <property type="match status" value="1"/>
</dbReference>
<keyword evidence="1" id="KW-0472">Membrane</keyword>
<proteinExistence type="predicted"/>
<evidence type="ECO:0000313" key="2">
    <source>
        <dbReference type="EMBL" id="SUD51448.1"/>
    </source>
</evidence>
<feature type="transmembrane region" description="Helical" evidence="1">
    <location>
        <begin position="12"/>
        <end position="32"/>
    </location>
</feature>
<keyword evidence="1" id="KW-1133">Transmembrane helix</keyword>
<organism evidence="2 3">
    <name type="scientific">Ectopseudomonas oleovorans</name>
    <name type="common">Pseudomonas oleovorans</name>
    <dbReference type="NCBI Taxonomy" id="301"/>
    <lineage>
        <taxon>Bacteria</taxon>
        <taxon>Pseudomonadati</taxon>
        <taxon>Pseudomonadota</taxon>
        <taxon>Gammaproteobacteria</taxon>
        <taxon>Pseudomonadales</taxon>
        <taxon>Pseudomonadaceae</taxon>
        <taxon>Ectopseudomonas</taxon>
    </lineage>
</organism>
<evidence type="ECO:0000256" key="1">
    <source>
        <dbReference type="SAM" id="Phobius"/>
    </source>
</evidence>
<dbReference type="PANTHER" id="PTHR28008">
    <property type="entry name" value="DOMAIN PROTEIN, PUTATIVE (AFU_ORTHOLOGUE AFUA_3G10980)-RELATED"/>
    <property type="match status" value="1"/>
</dbReference>
<keyword evidence="1" id="KW-0812">Transmembrane</keyword>
<name>A0A379JSF9_ECTOL</name>
<dbReference type="EMBL" id="UGUV01000002">
    <property type="protein sequence ID" value="SUD51448.1"/>
    <property type="molecule type" value="Genomic_DNA"/>
</dbReference>
<gene>
    <name evidence="2" type="ORF">NCTC10692_01899</name>
</gene>
<feature type="transmembrane region" description="Helical" evidence="1">
    <location>
        <begin position="47"/>
        <end position="64"/>
    </location>
</feature>
<feature type="transmembrane region" description="Helical" evidence="1">
    <location>
        <begin position="71"/>
        <end position="89"/>
    </location>
</feature>
<sequence length="129" mass="14621">MILGLFDACRRLAFLRVPLFVLCVLVFCYGVFRPEPPPELFQDSDKLWHVLAFFGLSLCARLAFPRLAGGWLWPLLLVLAPLVEWLQHWLQASRHFSLGDIQANVLGVLLALLLSGLWQLLARRLPAST</sequence>
<accession>A0A379JSF9</accession>
<evidence type="ECO:0000313" key="3">
    <source>
        <dbReference type="Proteomes" id="UP000255303"/>
    </source>
</evidence>
<protein>
    <submittedName>
        <fullName evidence="2">VanZ like family protein</fullName>
    </submittedName>
</protein>